<accession>A0AAV2BNV1</accession>
<protein>
    <submittedName>
        <fullName evidence="1">Uncharacterized protein</fullName>
    </submittedName>
</protein>
<evidence type="ECO:0000313" key="2">
    <source>
        <dbReference type="Proteomes" id="UP001497382"/>
    </source>
</evidence>
<comment type="caution">
    <text evidence="1">The sequence shown here is derived from an EMBL/GenBank/DDBJ whole genome shotgun (WGS) entry which is preliminary data.</text>
</comment>
<dbReference type="Proteomes" id="UP001497382">
    <property type="component" value="Unassembled WGS sequence"/>
</dbReference>
<keyword evidence="2" id="KW-1185">Reference proteome</keyword>
<dbReference type="EMBL" id="CAXIEN010000411">
    <property type="protein sequence ID" value="CAL1297063.1"/>
    <property type="molecule type" value="Genomic_DNA"/>
</dbReference>
<dbReference type="AlphaFoldDB" id="A0AAV2BNV1"/>
<sequence>METFTTLRSAKIYLQLTMGLSKISIHAIIVHRLTSTRNSQYTARCKMCHVTLNAYFARDPGIKLMLTMCNSMLHGKANYWILFGTFMQSTNRTGAKVIIKEHGLNVFYNLNL</sequence>
<organism evidence="1 2">
    <name type="scientific">Larinioides sclopetarius</name>
    <dbReference type="NCBI Taxonomy" id="280406"/>
    <lineage>
        <taxon>Eukaryota</taxon>
        <taxon>Metazoa</taxon>
        <taxon>Ecdysozoa</taxon>
        <taxon>Arthropoda</taxon>
        <taxon>Chelicerata</taxon>
        <taxon>Arachnida</taxon>
        <taxon>Araneae</taxon>
        <taxon>Araneomorphae</taxon>
        <taxon>Entelegynae</taxon>
        <taxon>Araneoidea</taxon>
        <taxon>Araneidae</taxon>
        <taxon>Larinioides</taxon>
    </lineage>
</organism>
<proteinExistence type="predicted"/>
<evidence type="ECO:0000313" key="1">
    <source>
        <dbReference type="EMBL" id="CAL1297063.1"/>
    </source>
</evidence>
<reference evidence="1 2" key="1">
    <citation type="submission" date="2024-04" db="EMBL/GenBank/DDBJ databases">
        <authorList>
            <person name="Rising A."/>
            <person name="Reimegard J."/>
            <person name="Sonavane S."/>
            <person name="Akerstrom W."/>
            <person name="Nylinder S."/>
            <person name="Hedman E."/>
            <person name="Kallberg Y."/>
        </authorList>
    </citation>
    <scope>NUCLEOTIDE SEQUENCE [LARGE SCALE GENOMIC DNA]</scope>
</reference>
<name>A0AAV2BNV1_9ARAC</name>
<gene>
    <name evidence="1" type="ORF">LARSCL_LOCUS20078</name>
</gene>